<reference evidence="2" key="1">
    <citation type="journal article" date="2019" name="Int. J. Syst. Evol. Microbiol.">
        <title>The Global Catalogue of Microorganisms (GCM) 10K type strain sequencing project: providing services to taxonomists for standard genome sequencing and annotation.</title>
        <authorList>
            <consortium name="The Broad Institute Genomics Platform"/>
            <consortium name="The Broad Institute Genome Sequencing Center for Infectious Disease"/>
            <person name="Wu L."/>
            <person name="Ma J."/>
        </authorList>
    </citation>
    <scope>NUCLEOTIDE SEQUENCE [LARGE SCALE GENOMIC DNA]</scope>
    <source>
        <strain evidence="2">IBRC-M 10906</strain>
    </source>
</reference>
<sequence length="86" mass="9078">MGSIAHEPDEAVMVVRLRRGLVGESRRVCHVVPVPSEPVPDELVAYCGARILPGQADLLSHLTGMPCDSCLAMTVRPGRAGLAAAF</sequence>
<accession>A0ABW5WEC1</accession>
<gene>
    <name evidence="1" type="ORF">ACFS2C_22120</name>
</gene>
<evidence type="ECO:0000313" key="1">
    <source>
        <dbReference type="EMBL" id="MFD2802089.1"/>
    </source>
</evidence>
<evidence type="ECO:0000313" key="2">
    <source>
        <dbReference type="Proteomes" id="UP001597478"/>
    </source>
</evidence>
<name>A0ABW5WEC1_9PSEU</name>
<dbReference type="Proteomes" id="UP001597478">
    <property type="component" value="Unassembled WGS sequence"/>
</dbReference>
<protein>
    <submittedName>
        <fullName evidence="1">Uncharacterized protein</fullName>
    </submittedName>
</protein>
<organism evidence="1 2">
    <name type="scientific">Prauserella oleivorans</name>
    <dbReference type="NCBI Taxonomy" id="1478153"/>
    <lineage>
        <taxon>Bacteria</taxon>
        <taxon>Bacillati</taxon>
        <taxon>Actinomycetota</taxon>
        <taxon>Actinomycetes</taxon>
        <taxon>Pseudonocardiales</taxon>
        <taxon>Pseudonocardiaceae</taxon>
        <taxon>Prauserella</taxon>
    </lineage>
</organism>
<keyword evidence="2" id="KW-1185">Reference proteome</keyword>
<dbReference type="EMBL" id="JBHUOF010000041">
    <property type="protein sequence ID" value="MFD2802089.1"/>
    <property type="molecule type" value="Genomic_DNA"/>
</dbReference>
<dbReference type="RefSeq" id="WP_377514176.1">
    <property type="nucleotide sequence ID" value="NZ_JBHUOF010000041.1"/>
</dbReference>
<comment type="caution">
    <text evidence="1">The sequence shown here is derived from an EMBL/GenBank/DDBJ whole genome shotgun (WGS) entry which is preliminary data.</text>
</comment>
<proteinExistence type="predicted"/>